<dbReference type="Pfam" id="PF00149">
    <property type="entry name" value="Metallophos"/>
    <property type="match status" value="1"/>
</dbReference>
<evidence type="ECO:0000256" key="1">
    <source>
        <dbReference type="SAM" id="MobiDB-lite"/>
    </source>
</evidence>
<dbReference type="GO" id="GO:0016787">
    <property type="term" value="F:hydrolase activity"/>
    <property type="evidence" value="ECO:0007669"/>
    <property type="project" value="InterPro"/>
</dbReference>
<dbReference type="EMBL" id="SBHS01000039">
    <property type="protein sequence ID" value="TWU71661.1"/>
    <property type="molecule type" value="Genomic_DNA"/>
</dbReference>
<feature type="region of interest" description="Disordered" evidence="1">
    <location>
        <begin position="1"/>
        <end position="45"/>
    </location>
</feature>
<dbReference type="InterPro" id="IPR029052">
    <property type="entry name" value="Metallo-depent_PP-like"/>
</dbReference>
<feature type="domain" description="Calcineurin-like phosphoesterase" evidence="2">
    <location>
        <begin position="75"/>
        <end position="300"/>
    </location>
</feature>
<comment type="caution">
    <text evidence="3">The sequence shown here is derived from an EMBL/GenBank/DDBJ whole genome shotgun (WGS) entry which is preliminary data.</text>
</comment>
<reference evidence="4" key="1">
    <citation type="submission" date="2018-12" db="EMBL/GenBank/DDBJ databases">
        <title>The complete genome of Metarhizium rileyi, a key fungal pathogen of Lepidoptera.</title>
        <authorList>
            <person name="Binneck E."/>
            <person name="Lastra C.C.L."/>
            <person name="Sosa-Gomez D.R."/>
        </authorList>
    </citation>
    <scope>NUCLEOTIDE SEQUENCE [LARGE SCALE GENOMIC DNA]</scope>
    <source>
        <strain evidence="4">Cep018-CH2</strain>
    </source>
</reference>
<dbReference type="PANTHER" id="PTHR37844:SF2">
    <property type="entry name" value="SER_THR PROTEIN PHOSPHATASE SUPERFAMILY (AFU_ORTHOLOGUE AFUA_1G14840)"/>
    <property type="match status" value="1"/>
</dbReference>
<gene>
    <name evidence="3" type="ORF">ED733_000395</name>
</gene>
<feature type="compositionally biased region" description="Basic and acidic residues" evidence="1">
    <location>
        <begin position="13"/>
        <end position="27"/>
    </location>
</feature>
<evidence type="ECO:0000313" key="3">
    <source>
        <dbReference type="EMBL" id="TWU71661.1"/>
    </source>
</evidence>
<dbReference type="InterPro" id="IPR004843">
    <property type="entry name" value="Calcineurin-like_PHP"/>
</dbReference>
<accession>A0A5C6G5W8</accession>
<sequence>MSAEASPRSMTGKPKDRSKSKSKPKDSKKSKKGNPSKGYSGQDEEQEDYSVLESLLRNLYASIWELLSRVAVMDIQILSDLHLESPKAYDLYNIPPKASYLALLGDIGNVVAHKDDILSFLTRHLRQFKAILFVPGNHEAYHSSWAETMAVLREFEEQVERDGSLGQFAVLDRGTYRPPGLDTVILGCSLFSHVPKERGMAVEMGVNDFFLIKDWTVADHNNAHQRDLSWLNDEVAMLEGQCTTTNIIILTHWSPSQLPAVTDPKHIGSPITSGFSTNLVDERCFTSYKVKTWAFGHTHYNCHVEMERENGAGMLRLLANQRGYYFAQADGFDVGKTIRL</sequence>
<dbReference type="Proteomes" id="UP000317257">
    <property type="component" value="Unassembled WGS sequence"/>
</dbReference>
<evidence type="ECO:0000259" key="2">
    <source>
        <dbReference type="Pfam" id="PF00149"/>
    </source>
</evidence>
<dbReference type="AlphaFoldDB" id="A0A5C6G5W8"/>
<protein>
    <recommendedName>
        <fullName evidence="2">Calcineurin-like phosphoesterase domain-containing protein</fullName>
    </recommendedName>
</protein>
<organism evidence="3 4">
    <name type="scientific">Metarhizium rileyi (strain RCEF 4871)</name>
    <name type="common">Nomuraea rileyi</name>
    <dbReference type="NCBI Taxonomy" id="1649241"/>
    <lineage>
        <taxon>Eukaryota</taxon>
        <taxon>Fungi</taxon>
        <taxon>Dikarya</taxon>
        <taxon>Ascomycota</taxon>
        <taxon>Pezizomycotina</taxon>
        <taxon>Sordariomycetes</taxon>
        <taxon>Hypocreomycetidae</taxon>
        <taxon>Hypocreales</taxon>
        <taxon>Clavicipitaceae</taxon>
        <taxon>Metarhizium</taxon>
    </lineage>
</organism>
<evidence type="ECO:0000313" key="4">
    <source>
        <dbReference type="Proteomes" id="UP000317257"/>
    </source>
</evidence>
<dbReference type="PANTHER" id="PTHR37844">
    <property type="entry name" value="SER/THR PROTEIN PHOSPHATASE SUPERFAMILY (AFU_ORTHOLOGUE AFUA_1G14840)"/>
    <property type="match status" value="1"/>
</dbReference>
<name>A0A5C6G5W8_METRR</name>
<dbReference type="Gene3D" id="3.60.21.10">
    <property type="match status" value="1"/>
</dbReference>
<proteinExistence type="predicted"/>
<dbReference type="SUPFAM" id="SSF56300">
    <property type="entry name" value="Metallo-dependent phosphatases"/>
    <property type="match status" value="1"/>
</dbReference>